<keyword evidence="3" id="KW-0328">Glycosyltransferase</keyword>
<evidence type="ECO:0000256" key="6">
    <source>
        <dbReference type="ARBA" id="ARBA00037281"/>
    </source>
</evidence>
<keyword evidence="5" id="KW-0472">Membrane</keyword>
<proteinExistence type="inferred from homology"/>
<reference evidence="11 12" key="1">
    <citation type="submission" date="2017-02" db="EMBL/GenBank/DDBJ databases">
        <title>Streptomyces pactum ACT12 Genome sequencing and assembly.</title>
        <authorList>
            <person name="Xue Q."/>
            <person name="Yan X."/>
            <person name="Jia L."/>
            <person name="Yan H."/>
        </authorList>
    </citation>
    <scope>NUCLEOTIDE SEQUENCE [LARGE SCALE GENOMIC DNA]</scope>
    <source>
        <strain evidence="11 12">ACT12</strain>
    </source>
</reference>
<dbReference type="GO" id="GO:0016757">
    <property type="term" value="F:glycosyltransferase activity"/>
    <property type="evidence" value="ECO:0007669"/>
    <property type="project" value="UniProtKB-KW"/>
</dbReference>
<dbReference type="AlphaFoldDB" id="A0A1S6J3W8"/>
<dbReference type="PANTHER" id="PTHR43646">
    <property type="entry name" value="GLYCOSYLTRANSFERASE"/>
    <property type="match status" value="1"/>
</dbReference>
<dbReference type="RefSeq" id="WP_055419120.1">
    <property type="nucleotide sequence ID" value="NZ_CP019724.1"/>
</dbReference>
<comment type="function">
    <text evidence="6">Catalyzes the glycosylation of 4,4'-diaponeurosporenoate, i.e. the esterification of glucose at the C1'' position with the carboxyl group of 4,4'-diaponeurosporenic acid, to form glycosyl-4,4'-diaponeurosporenoate. This is a step in the biosynthesis of staphyloxanthin, an orange pigment present in most staphylococci strains.</text>
</comment>
<comment type="similarity">
    <text evidence="8">Belongs to the glycosyltransferase 2 family. CrtQ subfamily.</text>
</comment>
<dbReference type="Pfam" id="PF00535">
    <property type="entry name" value="Glycos_transf_2"/>
    <property type="match status" value="1"/>
</dbReference>
<evidence type="ECO:0000256" key="2">
    <source>
        <dbReference type="ARBA" id="ARBA00022475"/>
    </source>
</evidence>
<dbReference type="KEGG" id="spac:B1H29_05360"/>
<keyword evidence="4" id="KW-0808">Transferase</keyword>
<dbReference type="OrthoDB" id="9802632at2"/>
<sequence>MFEFVIPARNESQRIGTVIADLRDTHGADARIVVADNASDDGTAETAKVAGADEVVHVGRVGKGFAATAAMKSCTGEFVMLCDADINGLDRMSVADLLAEVRHRGLPLGRLDLQRSPHDAPVTTLTASPLLHLLGVHGTREPLGGLMALDRDFVLDLHLPGDWGFDVALTLAALDRAGEVPERPAPHVTHRRRHLGTYRQMAEQVSAAVLRHHHLLPWDHGNCTRCPT</sequence>
<evidence type="ECO:0000256" key="4">
    <source>
        <dbReference type="ARBA" id="ARBA00022679"/>
    </source>
</evidence>
<name>A0A1S6J3W8_9ACTN</name>
<keyword evidence="12" id="KW-1185">Reference proteome</keyword>
<evidence type="ECO:0000313" key="11">
    <source>
        <dbReference type="EMBL" id="AQS66431.1"/>
    </source>
</evidence>
<comment type="pathway">
    <text evidence="7">Carotenoid biosynthesis; staphyloxanthin biosynthesis; staphyloxanthin from farnesyl diphosphate: step 4/5.</text>
</comment>
<accession>A0A1S6J3W8</accession>
<dbReference type="GO" id="GO:0005886">
    <property type="term" value="C:plasma membrane"/>
    <property type="evidence" value="ECO:0007669"/>
    <property type="project" value="UniProtKB-SubCell"/>
</dbReference>
<dbReference type="SUPFAM" id="SSF53448">
    <property type="entry name" value="Nucleotide-diphospho-sugar transferases"/>
    <property type="match status" value="1"/>
</dbReference>
<comment type="subcellular location">
    <subcellularLocation>
        <location evidence="1">Cell membrane</location>
    </subcellularLocation>
</comment>
<dbReference type="EMBL" id="CP019724">
    <property type="protein sequence ID" value="AQS66431.1"/>
    <property type="molecule type" value="Genomic_DNA"/>
</dbReference>
<dbReference type="InterPro" id="IPR001173">
    <property type="entry name" value="Glyco_trans_2-like"/>
</dbReference>
<dbReference type="Proteomes" id="UP000189443">
    <property type="component" value="Chromosome"/>
</dbReference>
<evidence type="ECO:0000259" key="10">
    <source>
        <dbReference type="Pfam" id="PF00535"/>
    </source>
</evidence>
<keyword evidence="2" id="KW-1003">Cell membrane</keyword>
<evidence type="ECO:0000256" key="9">
    <source>
        <dbReference type="ARBA" id="ARBA00040345"/>
    </source>
</evidence>
<organism evidence="11 12">
    <name type="scientific">Streptomyces pactum</name>
    <dbReference type="NCBI Taxonomy" id="68249"/>
    <lineage>
        <taxon>Bacteria</taxon>
        <taxon>Bacillati</taxon>
        <taxon>Actinomycetota</taxon>
        <taxon>Actinomycetes</taxon>
        <taxon>Kitasatosporales</taxon>
        <taxon>Streptomycetaceae</taxon>
        <taxon>Streptomyces</taxon>
    </lineage>
</organism>
<dbReference type="InterPro" id="IPR029044">
    <property type="entry name" value="Nucleotide-diphossugar_trans"/>
</dbReference>
<evidence type="ECO:0000256" key="3">
    <source>
        <dbReference type="ARBA" id="ARBA00022676"/>
    </source>
</evidence>
<gene>
    <name evidence="11" type="ORF">B1H29_05360</name>
</gene>
<protein>
    <recommendedName>
        <fullName evidence="9">4,4'-diaponeurosporenoate glycosyltransferase</fullName>
    </recommendedName>
</protein>
<evidence type="ECO:0000256" key="8">
    <source>
        <dbReference type="ARBA" id="ARBA00038120"/>
    </source>
</evidence>
<evidence type="ECO:0000256" key="5">
    <source>
        <dbReference type="ARBA" id="ARBA00023136"/>
    </source>
</evidence>
<evidence type="ECO:0000256" key="1">
    <source>
        <dbReference type="ARBA" id="ARBA00004236"/>
    </source>
</evidence>
<evidence type="ECO:0000313" key="12">
    <source>
        <dbReference type="Proteomes" id="UP000189443"/>
    </source>
</evidence>
<feature type="domain" description="Glycosyltransferase 2-like" evidence="10">
    <location>
        <begin position="4"/>
        <end position="85"/>
    </location>
</feature>
<dbReference type="Gene3D" id="3.90.550.10">
    <property type="entry name" value="Spore Coat Polysaccharide Biosynthesis Protein SpsA, Chain A"/>
    <property type="match status" value="1"/>
</dbReference>
<evidence type="ECO:0000256" key="7">
    <source>
        <dbReference type="ARBA" id="ARBA00037904"/>
    </source>
</evidence>
<dbReference type="PANTHER" id="PTHR43646:SF2">
    <property type="entry name" value="GLYCOSYLTRANSFERASE 2-LIKE DOMAIN-CONTAINING PROTEIN"/>
    <property type="match status" value="1"/>
</dbReference>